<dbReference type="EMBL" id="MT002444">
    <property type="protein sequence ID" value="QIM10880.1"/>
    <property type="molecule type" value="Genomic_DNA"/>
</dbReference>
<gene>
    <name evidence="1" type="ORF">Muribac1_0890</name>
</gene>
<reference evidence="1" key="1">
    <citation type="journal article" date="2020" name="J. ISSAAS">
        <title>Lactobacilli and other gastrointestinal microbiota of Peromyscus leucopus, reservoir host for agents of Lyme disease and other zoonoses in North America.</title>
        <authorList>
            <person name="Milovic A."/>
            <person name="Bassam K."/>
            <person name="Shao H."/>
            <person name="Chatzistamou I."/>
            <person name="Tufts D.M."/>
            <person name="Diuk-Wasser M."/>
            <person name="Barbour A.G."/>
        </authorList>
    </citation>
    <scope>NUCLEOTIDE SEQUENCE</scope>
    <source>
        <strain evidence="1">LL71</strain>
    </source>
</reference>
<organism evidence="1">
    <name type="scientific">uncultured Muribaculaceae bacterium</name>
    <dbReference type="NCBI Taxonomy" id="2301481"/>
    <lineage>
        <taxon>Bacteria</taxon>
        <taxon>Pseudomonadati</taxon>
        <taxon>Bacteroidota</taxon>
        <taxon>Bacteroidia</taxon>
        <taxon>Bacteroidales</taxon>
        <taxon>Muribaculaceae</taxon>
        <taxon>environmental samples</taxon>
    </lineage>
</organism>
<protein>
    <submittedName>
        <fullName evidence="1">Uncharacterized protein</fullName>
    </submittedName>
</protein>
<dbReference type="AlphaFoldDB" id="A0A6G8F3L6"/>
<accession>A0A6G8F3L6</accession>
<name>A0A6G8F3L6_9BACT</name>
<sequence>MIQTVSAERKVDIAYTSDSTAENQVESQKAKQRAPPAAVMAAMMSVSAENNLLLRLMESAHHFTNVKIMLESRNAARAMKTPLKRFITNAWLSWGKGAVATLMASIQKGFPGGCPISRRDAHVAYSGQSQ</sequence>
<proteinExistence type="predicted"/>
<evidence type="ECO:0000313" key="1">
    <source>
        <dbReference type="EMBL" id="QIM10880.1"/>
    </source>
</evidence>